<protein>
    <recommendedName>
        <fullName evidence="4">Rhamnogalacturonides degradation protein RhiN</fullName>
    </recommendedName>
</protein>
<accession>R7ZWJ6</accession>
<keyword evidence="1" id="KW-0378">Hydrolase</keyword>
<evidence type="ECO:0000256" key="1">
    <source>
        <dbReference type="ARBA" id="ARBA00022801"/>
    </source>
</evidence>
<dbReference type="Pfam" id="PF07470">
    <property type="entry name" value="Glyco_hydro_88"/>
    <property type="match status" value="1"/>
</dbReference>
<dbReference type="SUPFAM" id="SSF48208">
    <property type="entry name" value="Six-hairpin glycosidases"/>
    <property type="match status" value="1"/>
</dbReference>
<dbReference type="AlphaFoldDB" id="R7ZWJ6"/>
<sequence>MDRRDFLKAISVTSAAIPLVSANAFSLYPSHSKNTRLVYHPASQITAMDIEVPEGKRLPFGWEAFAVKPGTEDPSVHLSFDLEGDVPYPSLRLRLCSVMDIREEMLIEVYLGRTSELIGTLDIRYPIVIQVFELLIPPAFHGKIGREGLSLKMVKGSTPAWFFSGGTNNPTNQLLTAHLLSHSTDNPTLNNFFSSFYSINSIQQFGWMEGCVLDGLYDMFKSTSNPLAKRVIDQHLALFFDEHRRLNYEGPRSQILYDLIYGIECPLPIAVITKLYPDHPAVDLLITYCMNDLREENNLTTEGCYTLAYPMAEAAAARYHKDLAELAIHHLLIRSDRLVKNGHIYQRETSDGMVSFESWARGVAWYMQGLVRSWMALHNHSEFRGLPGLETIKRLYLSSVEWALHYQQKNGLWYCYLAQPETGYDTSGSLGIAAAIALGQKNGILPTDVTKQLIKTKNAVKSYLTPDGMISGTAQSNKGGEELQKSGYRVISSYASGLYAQLIASLPDPL</sequence>
<dbReference type="GO" id="GO:0005975">
    <property type="term" value="P:carbohydrate metabolic process"/>
    <property type="evidence" value="ECO:0007669"/>
    <property type="project" value="InterPro"/>
</dbReference>
<gene>
    <name evidence="2" type="ORF">ADIS_1242</name>
</gene>
<dbReference type="InterPro" id="IPR008928">
    <property type="entry name" value="6-hairpin_glycosidase_sf"/>
</dbReference>
<dbReference type="InterPro" id="IPR052043">
    <property type="entry name" value="PolySaccharide_Degr_Enz"/>
</dbReference>
<keyword evidence="3" id="KW-1185">Reference proteome</keyword>
<reference evidence="2 3" key="1">
    <citation type="submission" date="2013-02" db="EMBL/GenBank/DDBJ databases">
        <title>A novel strain isolated from Lonar lake, Maharashtra, India.</title>
        <authorList>
            <person name="Singh A."/>
        </authorList>
    </citation>
    <scope>NUCLEOTIDE SEQUENCE [LARGE SCALE GENOMIC DNA]</scope>
    <source>
        <strain evidence="2 3">AK24</strain>
    </source>
</reference>
<evidence type="ECO:0008006" key="4">
    <source>
        <dbReference type="Google" id="ProtNLM"/>
    </source>
</evidence>
<dbReference type="PANTHER" id="PTHR33886:SF8">
    <property type="entry name" value="UNSATURATED RHAMNOGALACTURONAN HYDROLASE (EUROFUNG)"/>
    <property type="match status" value="1"/>
</dbReference>
<comment type="caution">
    <text evidence="2">The sequence shown here is derived from an EMBL/GenBank/DDBJ whole genome shotgun (WGS) entry which is preliminary data.</text>
</comment>
<name>R7ZWJ6_9BACT</name>
<organism evidence="2 3">
    <name type="scientific">Lunatimonas lonarensis</name>
    <dbReference type="NCBI Taxonomy" id="1232681"/>
    <lineage>
        <taxon>Bacteria</taxon>
        <taxon>Pseudomonadati</taxon>
        <taxon>Bacteroidota</taxon>
        <taxon>Cytophagia</taxon>
        <taxon>Cytophagales</taxon>
        <taxon>Cyclobacteriaceae</taxon>
    </lineage>
</organism>
<dbReference type="InterPro" id="IPR012341">
    <property type="entry name" value="6hp_glycosidase-like_sf"/>
</dbReference>
<dbReference type="Gene3D" id="1.50.10.10">
    <property type="match status" value="1"/>
</dbReference>
<dbReference type="EMBL" id="AQHR01000040">
    <property type="protein sequence ID" value="EON78379.1"/>
    <property type="molecule type" value="Genomic_DNA"/>
</dbReference>
<dbReference type="PANTHER" id="PTHR33886">
    <property type="entry name" value="UNSATURATED RHAMNOGALACTURONAN HYDROLASE (EUROFUNG)"/>
    <property type="match status" value="1"/>
</dbReference>
<evidence type="ECO:0000313" key="2">
    <source>
        <dbReference type="EMBL" id="EON78379.1"/>
    </source>
</evidence>
<evidence type="ECO:0000313" key="3">
    <source>
        <dbReference type="Proteomes" id="UP000013909"/>
    </source>
</evidence>
<proteinExistence type="predicted"/>
<dbReference type="GO" id="GO:0016787">
    <property type="term" value="F:hydrolase activity"/>
    <property type="evidence" value="ECO:0007669"/>
    <property type="project" value="UniProtKB-KW"/>
</dbReference>
<dbReference type="OrthoDB" id="258246at2"/>
<dbReference type="RefSeq" id="WP_010853388.1">
    <property type="nucleotide sequence ID" value="NZ_AQHR01000040.1"/>
</dbReference>
<dbReference type="InterPro" id="IPR010905">
    <property type="entry name" value="Glyco_hydro_88"/>
</dbReference>
<dbReference type="Proteomes" id="UP000013909">
    <property type="component" value="Unassembled WGS sequence"/>
</dbReference>